<protein>
    <submittedName>
        <fullName evidence="2">Uncharacterized protein</fullName>
    </submittedName>
</protein>
<evidence type="ECO:0000313" key="3">
    <source>
        <dbReference type="Proteomes" id="UP000053660"/>
    </source>
</evidence>
<sequence length="91" mass="10395">MLQCQDDPPLFDLQDNATIEFFGELQAFSHRRPMRAYIINALLCAMAVCDALTMTSYLVYIIRFRIFDNEEGESGGALMYYQLNSSVILLS</sequence>
<gene>
    <name evidence="2" type="ORF">OESDEN_11360</name>
</gene>
<feature type="transmembrane region" description="Helical" evidence="1">
    <location>
        <begin position="37"/>
        <end position="60"/>
    </location>
</feature>
<accession>A0A0B1SU43</accession>
<organism evidence="2 3">
    <name type="scientific">Oesophagostomum dentatum</name>
    <name type="common">Nodular worm</name>
    <dbReference type="NCBI Taxonomy" id="61180"/>
    <lineage>
        <taxon>Eukaryota</taxon>
        <taxon>Metazoa</taxon>
        <taxon>Ecdysozoa</taxon>
        <taxon>Nematoda</taxon>
        <taxon>Chromadorea</taxon>
        <taxon>Rhabditida</taxon>
        <taxon>Rhabditina</taxon>
        <taxon>Rhabditomorpha</taxon>
        <taxon>Strongyloidea</taxon>
        <taxon>Strongylidae</taxon>
        <taxon>Oesophagostomum</taxon>
    </lineage>
</organism>
<keyword evidence="3" id="KW-1185">Reference proteome</keyword>
<reference evidence="2 3" key="1">
    <citation type="submission" date="2014-03" db="EMBL/GenBank/DDBJ databases">
        <title>Draft genome of the hookworm Oesophagostomum dentatum.</title>
        <authorList>
            <person name="Mitreva M."/>
        </authorList>
    </citation>
    <scope>NUCLEOTIDE SEQUENCE [LARGE SCALE GENOMIC DNA]</scope>
    <source>
        <strain evidence="2 3">OD-Hann</strain>
    </source>
</reference>
<keyword evidence="1" id="KW-0812">Transmembrane</keyword>
<evidence type="ECO:0000256" key="1">
    <source>
        <dbReference type="SAM" id="Phobius"/>
    </source>
</evidence>
<keyword evidence="1" id="KW-1133">Transmembrane helix</keyword>
<name>A0A0B1SU43_OESDE</name>
<evidence type="ECO:0000313" key="2">
    <source>
        <dbReference type="EMBL" id="KHJ88838.1"/>
    </source>
</evidence>
<dbReference type="Proteomes" id="UP000053660">
    <property type="component" value="Unassembled WGS sequence"/>
</dbReference>
<dbReference type="AlphaFoldDB" id="A0A0B1SU43"/>
<keyword evidence="1" id="KW-0472">Membrane</keyword>
<dbReference type="OrthoDB" id="5864054at2759"/>
<dbReference type="EMBL" id="KN555123">
    <property type="protein sequence ID" value="KHJ88838.1"/>
    <property type="molecule type" value="Genomic_DNA"/>
</dbReference>
<proteinExistence type="predicted"/>